<accession>A0A7R7XNS8</accession>
<feature type="compositionally biased region" description="Low complexity" evidence="5">
    <location>
        <begin position="220"/>
        <end position="238"/>
    </location>
</feature>
<dbReference type="Proteomes" id="UP000654913">
    <property type="component" value="Chromosome 4"/>
</dbReference>
<dbReference type="Pfam" id="PF01284">
    <property type="entry name" value="MARVEL"/>
    <property type="match status" value="1"/>
</dbReference>
<feature type="transmembrane region" description="Helical" evidence="6">
    <location>
        <begin position="48"/>
        <end position="71"/>
    </location>
</feature>
<dbReference type="OrthoDB" id="20872at2759"/>
<dbReference type="GO" id="GO:0016020">
    <property type="term" value="C:membrane"/>
    <property type="evidence" value="ECO:0007669"/>
    <property type="project" value="UniProtKB-SubCell"/>
</dbReference>
<feature type="transmembrane region" description="Helical" evidence="6">
    <location>
        <begin position="22"/>
        <end position="42"/>
    </location>
</feature>
<keyword evidence="3 6" id="KW-1133">Transmembrane helix</keyword>
<feature type="transmembrane region" description="Helical" evidence="6">
    <location>
        <begin position="124"/>
        <end position="145"/>
    </location>
</feature>
<feature type="region of interest" description="Disordered" evidence="5">
    <location>
        <begin position="156"/>
        <end position="264"/>
    </location>
</feature>
<evidence type="ECO:0000256" key="6">
    <source>
        <dbReference type="SAM" id="Phobius"/>
    </source>
</evidence>
<keyword evidence="2 6" id="KW-0812">Transmembrane</keyword>
<feature type="compositionally biased region" description="Polar residues" evidence="5">
    <location>
        <begin position="243"/>
        <end position="254"/>
    </location>
</feature>
<evidence type="ECO:0000259" key="7">
    <source>
        <dbReference type="Pfam" id="PF01284"/>
    </source>
</evidence>
<keyword evidence="9" id="KW-1185">Reference proteome</keyword>
<organism evidence="8 9">
    <name type="scientific">Aspergillus puulaauensis</name>
    <dbReference type="NCBI Taxonomy" id="1220207"/>
    <lineage>
        <taxon>Eukaryota</taxon>
        <taxon>Fungi</taxon>
        <taxon>Dikarya</taxon>
        <taxon>Ascomycota</taxon>
        <taxon>Pezizomycotina</taxon>
        <taxon>Eurotiomycetes</taxon>
        <taxon>Eurotiomycetidae</taxon>
        <taxon>Eurotiales</taxon>
        <taxon>Aspergillaceae</taxon>
        <taxon>Aspergillus</taxon>
    </lineage>
</organism>
<dbReference type="PANTHER" id="PTHR39608">
    <property type="entry name" value="INTEGRAL MEMBRANE PROTEIN (AFU_ORTHOLOGUE AFUA_5G08640)"/>
    <property type="match status" value="1"/>
</dbReference>
<dbReference type="InterPro" id="IPR008253">
    <property type="entry name" value="Marvel"/>
</dbReference>
<feature type="compositionally biased region" description="Polar residues" evidence="5">
    <location>
        <begin position="194"/>
        <end position="205"/>
    </location>
</feature>
<name>A0A7R7XNS8_9EURO</name>
<feature type="domain" description="MARVEL" evidence="7">
    <location>
        <begin position="20"/>
        <end position="138"/>
    </location>
</feature>
<dbReference type="GeneID" id="64974956"/>
<evidence type="ECO:0000256" key="5">
    <source>
        <dbReference type="SAM" id="MobiDB-lite"/>
    </source>
</evidence>
<dbReference type="AlphaFoldDB" id="A0A7R7XNS8"/>
<feature type="transmembrane region" description="Helical" evidence="6">
    <location>
        <begin position="78"/>
        <end position="99"/>
    </location>
</feature>
<dbReference type="PANTHER" id="PTHR39608:SF2">
    <property type="entry name" value="MARVEL DOMAIN-CONTAINING PROTEIN"/>
    <property type="match status" value="1"/>
</dbReference>
<reference evidence="8" key="1">
    <citation type="submission" date="2021-01" db="EMBL/GenBank/DDBJ databases">
        <authorList>
            <consortium name="Aspergillus puulaauensis MK2 genome sequencing consortium"/>
            <person name="Kazuki M."/>
            <person name="Futagami T."/>
        </authorList>
    </citation>
    <scope>NUCLEOTIDE SEQUENCE</scope>
    <source>
        <strain evidence="8">MK2</strain>
    </source>
</reference>
<protein>
    <recommendedName>
        <fullName evidence="7">MARVEL domain-containing protein</fullName>
    </recommendedName>
</protein>
<evidence type="ECO:0000256" key="3">
    <source>
        <dbReference type="ARBA" id="ARBA00022989"/>
    </source>
</evidence>
<dbReference type="EMBL" id="AP024446">
    <property type="protein sequence ID" value="BCS24951.1"/>
    <property type="molecule type" value="Genomic_DNA"/>
</dbReference>
<sequence>MARTVSILTEAQLNFFIICNRVIQWVSAVVVLGITSSFIHTGPRGLTITYVEIIAVVSVAVFIPSFVSPWLSTPAKDFVLFIDIAFSYLWLTAFIFSAVDCNQKDCHLNAPPGVSCSKKWANEAFIFLTFIFTFFALFIETYTLWLERRDRKTPLPVHEKHHSQASSAPLHQDEGPESHTYPAQRDQAYPHPGSQANPTLGNQTYPAPGNQAYPPAGNQTYSTPGSQPYSPPGQQTYPAQEGQGYSIQGSQATEVHTVGAPQAA</sequence>
<evidence type="ECO:0000256" key="2">
    <source>
        <dbReference type="ARBA" id="ARBA00022692"/>
    </source>
</evidence>
<evidence type="ECO:0000313" key="8">
    <source>
        <dbReference type="EMBL" id="BCS24951.1"/>
    </source>
</evidence>
<dbReference type="KEGG" id="apuu:APUU_41395S"/>
<evidence type="ECO:0000256" key="4">
    <source>
        <dbReference type="ARBA" id="ARBA00023136"/>
    </source>
</evidence>
<gene>
    <name evidence="8" type="ORF">APUU_41395S</name>
</gene>
<dbReference type="RefSeq" id="XP_041557145.1">
    <property type="nucleotide sequence ID" value="XM_041704572.1"/>
</dbReference>
<evidence type="ECO:0000256" key="1">
    <source>
        <dbReference type="ARBA" id="ARBA00004141"/>
    </source>
</evidence>
<proteinExistence type="predicted"/>
<comment type="subcellular location">
    <subcellularLocation>
        <location evidence="1">Membrane</location>
        <topology evidence="1">Multi-pass membrane protein</topology>
    </subcellularLocation>
</comment>
<keyword evidence="4 6" id="KW-0472">Membrane</keyword>
<reference evidence="8" key="2">
    <citation type="submission" date="2021-02" db="EMBL/GenBank/DDBJ databases">
        <title>Aspergillus puulaauensis MK2 genome sequence.</title>
        <authorList>
            <person name="Futagami T."/>
            <person name="Mori K."/>
            <person name="Kadooka C."/>
            <person name="Tanaka T."/>
        </authorList>
    </citation>
    <scope>NUCLEOTIDE SEQUENCE</scope>
    <source>
        <strain evidence="8">MK2</strain>
    </source>
</reference>
<evidence type="ECO:0000313" key="9">
    <source>
        <dbReference type="Proteomes" id="UP000654913"/>
    </source>
</evidence>